<dbReference type="GO" id="GO:0004497">
    <property type="term" value="F:monooxygenase activity"/>
    <property type="evidence" value="ECO:0007669"/>
    <property type="project" value="UniProtKB-KW"/>
</dbReference>
<keyword evidence="7 9" id="KW-0503">Monooxygenase</keyword>
<dbReference type="PRINTS" id="PR00385">
    <property type="entry name" value="P450"/>
</dbReference>
<dbReference type="GeneID" id="27674134"/>
<dbReference type="Proteomes" id="UP000030143">
    <property type="component" value="Unassembled WGS sequence"/>
</dbReference>
<evidence type="ECO:0000256" key="1">
    <source>
        <dbReference type="ARBA" id="ARBA00001971"/>
    </source>
</evidence>
<dbReference type="PhylomeDB" id="A0A0A2K4U6"/>
<dbReference type="PANTHER" id="PTHR24305:SF237">
    <property type="entry name" value="CYTOCHROME P450 MONOOXYGENASE ATNE-RELATED"/>
    <property type="match status" value="1"/>
</dbReference>
<comment type="caution">
    <text evidence="10">The sequence shown here is derived from an EMBL/GenBank/DDBJ whole genome shotgun (WGS) entry which is preliminary data.</text>
</comment>
<dbReference type="SUPFAM" id="SSF48264">
    <property type="entry name" value="Cytochrome P450"/>
    <property type="match status" value="1"/>
</dbReference>
<dbReference type="InterPro" id="IPR017972">
    <property type="entry name" value="Cyt_P450_CS"/>
</dbReference>
<keyword evidence="3 8" id="KW-0349">Heme</keyword>
<dbReference type="GO" id="GO:0043386">
    <property type="term" value="P:mycotoxin biosynthetic process"/>
    <property type="evidence" value="ECO:0007669"/>
    <property type="project" value="UniProtKB-ARBA"/>
</dbReference>
<dbReference type="PANTHER" id="PTHR24305">
    <property type="entry name" value="CYTOCHROME P450"/>
    <property type="match status" value="1"/>
</dbReference>
<comment type="cofactor">
    <cofactor evidence="1 8">
        <name>heme</name>
        <dbReference type="ChEBI" id="CHEBI:30413"/>
    </cofactor>
</comment>
<evidence type="ECO:0000256" key="5">
    <source>
        <dbReference type="ARBA" id="ARBA00023002"/>
    </source>
</evidence>
<name>A0A0A2K4U6_PENEN</name>
<evidence type="ECO:0000256" key="4">
    <source>
        <dbReference type="ARBA" id="ARBA00022723"/>
    </source>
</evidence>
<dbReference type="VEuPathDB" id="FungiDB:PEXP_015910"/>
<evidence type="ECO:0000313" key="10">
    <source>
        <dbReference type="EMBL" id="KGO61943.1"/>
    </source>
</evidence>
<dbReference type="HOGENOM" id="CLU_001570_14_11_1"/>
<evidence type="ECO:0000256" key="2">
    <source>
        <dbReference type="ARBA" id="ARBA00010617"/>
    </source>
</evidence>
<evidence type="ECO:0000256" key="7">
    <source>
        <dbReference type="ARBA" id="ARBA00023033"/>
    </source>
</evidence>
<dbReference type="CDD" id="cd11061">
    <property type="entry name" value="CYP67-like"/>
    <property type="match status" value="1"/>
</dbReference>
<dbReference type="InterPro" id="IPR036396">
    <property type="entry name" value="Cyt_P450_sf"/>
</dbReference>
<dbReference type="EMBL" id="JQFZ01000027">
    <property type="protein sequence ID" value="KGO61943.1"/>
    <property type="molecule type" value="Genomic_DNA"/>
</dbReference>
<dbReference type="InterPro" id="IPR001128">
    <property type="entry name" value="Cyt_P450"/>
</dbReference>
<dbReference type="InterPro" id="IPR050121">
    <property type="entry name" value="Cytochrome_P450_monoxygenase"/>
</dbReference>
<keyword evidence="4 8" id="KW-0479">Metal-binding</keyword>
<sequence length="430" mass="48053">MVSTNSSSAIPAIYSANAPALKSAFYEAFAPGMPSSFTTNDKIYRQKKQILSAAFAPRKLEAMEPLIRLHIDTFCEKIAAAGKVDIAVMLGALSIDVLSDLCFGKSFDTLNNEPERDRILEAMEKSVELVIREGTMHKWPRAIWKVLHSKEKVIKRGYVYQRAVEAMMQQMHSKSERDDFFTNILQARRPETGEPYDKRELMGEAILLLFVQTAHIPDSVISLLIKVVYSVAGSDTTSTALTMIIWHLLANPKTMEKLTAEICENFDSTDSIKYQALQGLPYLHAVIEEGLRICPPNPGLIPRVVVDRTPGHLAIDGRIFPPGTEIGVCNLSLHHNPLYFDQPDAFLPERWLQDSEIKCDKGAFSPFSYGPRSCLGRNIAYMEMSLTLALLVYRLKLSFANHDKEMLAGFDVDDAFVAIKPAVPVTVTRV</sequence>
<dbReference type="GO" id="GO:0005506">
    <property type="term" value="F:iron ion binding"/>
    <property type="evidence" value="ECO:0007669"/>
    <property type="project" value="InterPro"/>
</dbReference>
<keyword evidence="11" id="KW-1185">Reference proteome</keyword>
<dbReference type="PROSITE" id="PS00086">
    <property type="entry name" value="CYTOCHROME_P450"/>
    <property type="match status" value="1"/>
</dbReference>
<dbReference type="Pfam" id="PF00067">
    <property type="entry name" value="p450"/>
    <property type="match status" value="1"/>
</dbReference>
<accession>A0A0A2K4U6</accession>
<evidence type="ECO:0000256" key="3">
    <source>
        <dbReference type="ARBA" id="ARBA00022617"/>
    </source>
</evidence>
<dbReference type="InterPro" id="IPR002401">
    <property type="entry name" value="Cyt_P450_E_grp-I"/>
</dbReference>
<dbReference type="AlphaFoldDB" id="A0A0A2K4U6"/>
<keyword evidence="5 9" id="KW-0560">Oxidoreductase</keyword>
<dbReference type="GO" id="GO:0020037">
    <property type="term" value="F:heme binding"/>
    <property type="evidence" value="ECO:0007669"/>
    <property type="project" value="InterPro"/>
</dbReference>
<dbReference type="PRINTS" id="PR00463">
    <property type="entry name" value="EP450I"/>
</dbReference>
<dbReference type="STRING" id="27334.A0A0A2K4U6"/>
<dbReference type="Gene3D" id="1.10.630.10">
    <property type="entry name" value="Cytochrome P450"/>
    <property type="match status" value="1"/>
</dbReference>
<reference evidence="10 11" key="1">
    <citation type="journal article" date="2015" name="Mol. Plant Microbe Interact.">
        <title>Genome, transcriptome, and functional analyses of Penicillium expansum provide new insights into secondary metabolism and pathogenicity.</title>
        <authorList>
            <person name="Ballester A.R."/>
            <person name="Marcet-Houben M."/>
            <person name="Levin E."/>
            <person name="Sela N."/>
            <person name="Selma-Lazaro C."/>
            <person name="Carmona L."/>
            <person name="Wisniewski M."/>
            <person name="Droby S."/>
            <person name="Gonzalez-Candelas L."/>
            <person name="Gabaldon T."/>
        </authorList>
    </citation>
    <scope>NUCLEOTIDE SEQUENCE [LARGE SCALE GENOMIC DNA]</scope>
    <source>
        <strain evidence="10 11">MD-8</strain>
    </source>
</reference>
<dbReference type="RefSeq" id="XP_016602609.1">
    <property type="nucleotide sequence ID" value="XM_016738715.1"/>
</dbReference>
<evidence type="ECO:0000313" key="11">
    <source>
        <dbReference type="Proteomes" id="UP000030143"/>
    </source>
</evidence>
<organism evidence="10 11">
    <name type="scientific">Penicillium expansum</name>
    <name type="common">Blue mold rot fungus</name>
    <dbReference type="NCBI Taxonomy" id="27334"/>
    <lineage>
        <taxon>Eukaryota</taxon>
        <taxon>Fungi</taxon>
        <taxon>Dikarya</taxon>
        <taxon>Ascomycota</taxon>
        <taxon>Pezizomycotina</taxon>
        <taxon>Eurotiomycetes</taxon>
        <taxon>Eurotiomycetidae</taxon>
        <taxon>Eurotiales</taxon>
        <taxon>Aspergillaceae</taxon>
        <taxon>Penicillium</taxon>
    </lineage>
</organism>
<proteinExistence type="inferred from homology"/>
<gene>
    <name evidence="10" type="ORF">PEX2_014390</name>
</gene>
<protein>
    <submittedName>
        <fullName evidence="10">Cytochrome P450, E-class, group I</fullName>
    </submittedName>
</protein>
<evidence type="ECO:0000256" key="6">
    <source>
        <dbReference type="ARBA" id="ARBA00023004"/>
    </source>
</evidence>
<dbReference type="OrthoDB" id="1470350at2759"/>
<dbReference type="GO" id="GO:0016705">
    <property type="term" value="F:oxidoreductase activity, acting on paired donors, with incorporation or reduction of molecular oxygen"/>
    <property type="evidence" value="ECO:0007669"/>
    <property type="project" value="InterPro"/>
</dbReference>
<feature type="binding site" description="axial binding residue" evidence="8">
    <location>
        <position position="374"/>
    </location>
    <ligand>
        <name>heme</name>
        <dbReference type="ChEBI" id="CHEBI:30413"/>
    </ligand>
    <ligandPart>
        <name>Fe</name>
        <dbReference type="ChEBI" id="CHEBI:18248"/>
    </ligandPart>
</feature>
<comment type="similarity">
    <text evidence="2 9">Belongs to the cytochrome P450 family.</text>
</comment>
<keyword evidence="6 8" id="KW-0408">Iron</keyword>
<evidence type="ECO:0000256" key="8">
    <source>
        <dbReference type="PIRSR" id="PIRSR602401-1"/>
    </source>
</evidence>
<evidence type="ECO:0000256" key="9">
    <source>
        <dbReference type="RuleBase" id="RU000461"/>
    </source>
</evidence>